<keyword evidence="9" id="KW-0811">Translocation</keyword>
<evidence type="ECO:0000256" key="2">
    <source>
        <dbReference type="ARBA" id="ARBA00008444"/>
    </source>
</evidence>
<dbReference type="OrthoDB" id="75343at2759"/>
<dbReference type="AlphaFoldDB" id="A0A6S7G9I4"/>
<organism evidence="10 11">
    <name type="scientific">Paramuricea clavata</name>
    <name type="common">Red gorgonian</name>
    <name type="synonym">Violescent sea-whip</name>
    <dbReference type="NCBI Taxonomy" id="317549"/>
    <lineage>
        <taxon>Eukaryota</taxon>
        <taxon>Metazoa</taxon>
        <taxon>Cnidaria</taxon>
        <taxon>Anthozoa</taxon>
        <taxon>Octocorallia</taxon>
        <taxon>Malacalcyonacea</taxon>
        <taxon>Plexauridae</taxon>
        <taxon>Paramuricea</taxon>
    </lineage>
</organism>
<keyword evidence="4 9" id="KW-0999">Mitochondrion inner membrane</keyword>
<evidence type="ECO:0000256" key="7">
    <source>
        <dbReference type="ARBA" id="ARBA00023136"/>
    </source>
</evidence>
<evidence type="ECO:0000313" key="11">
    <source>
        <dbReference type="Proteomes" id="UP001152795"/>
    </source>
</evidence>
<evidence type="ECO:0000256" key="4">
    <source>
        <dbReference type="ARBA" id="ARBA00022792"/>
    </source>
</evidence>
<keyword evidence="6 9" id="KW-0496">Mitochondrion</keyword>
<dbReference type="GO" id="GO:0045039">
    <property type="term" value="P:protein insertion into mitochondrial inner membrane"/>
    <property type="evidence" value="ECO:0007669"/>
    <property type="project" value="UniProtKB-UniRule"/>
</dbReference>
<name>A0A6S7G9I4_PARCT</name>
<accession>A0A6S7G9I4</accession>
<keyword evidence="9" id="KW-0653">Protein transport</keyword>
<dbReference type="Pfam" id="PF02466">
    <property type="entry name" value="Tim17"/>
    <property type="match status" value="1"/>
</dbReference>
<dbReference type="PANTHER" id="PTHR14110:SF0">
    <property type="entry name" value="MITOCHONDRIAL IMPORT INNER MEMBRANE TRANSLOCASE SUBUNIT TIM22"/>
    <property type="match status" value="1"/>
</dbReference>
<dbReference type="EMBL" id="CACRXK020001354">
    <property type="protein sequence ID" value="CAB3988618.1"/>
    <property type="molecule type" value="Genomic_DNA"/>
</dbReference>
<feature type="transmembrane region" description="Helical" evidence="9">
    <location>
        <begin position="70"/>
        <end position="89"/>
    </location>
</feature>
<comment type="caution">
    <text evidence="10">The sequence shown here is derived from an EMBL/GenBank/DDBJ whole genome shotgun (WGS) entry which is preliminary data.</text>
</comment>
<keyword evidence="9" id="KW-0813">Transport</keyword>
<keyword evidence="11" id="KW-1185">Reference proteome</keyword>
<sequence length="188" mass="19944">MADTREQHDSNEENILTQTTTFTSVIPMLEELRRQKGPIDIPPGLPQSPRPPQQIKIENIMESCVFKSTLAGVLGYLLGAGFGIFTAGLDTSMPTSVSGQVDTSARAVFREMGQRASSYGKNFGVVGAMFSGTECVVESYRGKSDWKNGTLSGCITGGAIGLRAGGKAALLGCAGFAAFSTAIDYYLR</sequence>
<evidence type="ECO:0000256" key="3">
    <source>
        <dbReference type="ARBA" id="ARBA00022692"/>
    </source>
</evidence>
<dbReference type="InterPro" id="IPR039175">
    <property type="entry name" value="TIM22"/>
</dbReference>
<proteinExistence type="inferred from homology"/>
<protein>
    <recommendedName>
        <fullName evidence="9">Mitochondrial import inner membrane translocase subunit TIM22</fullName>
    </recommendedName>
</protein>
<reference evidence="10" key="1">
    <citation type="submission" date="2020-04" db="EMBL/GenBank/DDBJ databases">
        <authorList>
            <person name="Alioto T."/>
            <person name="Alioto T."/>
            <person name="Gomez Garrido J."/>
        </authorList>
    </citation>
    <scope>NUCLEOTIDE SEQUENCE</scope>
    <source>
        <strain evidence="10">A484AB</strain>
    </source>
</reference>
<evidence type="ECO:0000256" key="8">
    <source>
        <dbReference type="ARBA" id="ARBA00024713"/>
    </source>
</evidence>
<comment type="function">
    <text evidence="8 9">Essential core component of the TIM22 complex, a complex that mediates the import and insertion of multi-pass transmembrane proteins into the mitochondrial inner membrane. In the TIM22 complex, it constitutes the voltage-activated and signal-gated channel. Forms a twin-pore translocase that uses the membrane potential as external driving force in 2 voltage-dependent steps.</text>
</comment>
<comment type="subcellular location">
    <subcellularLocation>
        <location evidence="1 9">Mitochondrion inner membrane</location>
        <topology evidence="1 9">Multi-pass membrane protein</topology>
    </subcellularLocation>
</comment>
<keyword evidence="3 9" id="KW-0812">Transmembrane</keyword>
<evidence type="ECO:0000256" key="6">
    <source>
        <dbReference type="ARBA" id="ARBA00023128"/>
    </source>
</evidence>
<feature type="transmembrane region" description="Helical" evidence="9">
    <location>
        <begin position="168"/>
        <end position="187"/>
    </location>
</feature>
<keyword evidence="5 9" id="KW-1133">Transmembrane helix</keyword>
<evidence type="ECO:0000256" key="9">
    <source>
        <dbReference type="RuleBase" id="RU367038"/>
    </source>
</evidence>
<gene>
    <name evidence="10" type="ORF">PACLA_8A026621</name>
</gene>
<dbReference type="GO" id="GO:0030943">
    <property type="term" value="F:mitochondrion targeting sequence binding"/>
    <property type="evidence" value="ECO:0007669"/>
    <property type="project" value="TreeGrafter"/>
</dbReference>
<dbReference type="GO" id="GO:0042721">
    <property type="term" value="C:TIM22 mitochondrial import inner membrane insertion complex"/>
    <property type="evidence" value="ECO:0007669"/>
    <property type="project" value="UniProtKB-UniRule"/>
</dbReference>
<dbReference type="PANTHER" id="PTHR14110">
    <property type="entry name" value="MITOCHONDRIAL IMPORT INNER MEMBRANE TRANSLOCASE SUBUNIT TIM22"/>
    <property type="match status" value="1"/>
</dbReference>
<comment type="similarity">
    <text evidence="2 9">Belongs to the Tim17/Tim22/Tim23 family.</text>
</comment>
<evidence type="ECO:0000256" key="1">
    <source>
        <dbReference type="ARBA" id="ARBA00004448"/>
    </source>
</evidence>
<comment type="subunit">
    <text evidence="9">Component of the TIM22 complex.</text>
</comment>
<evidence type="ECO:0000256" key="5">
    <source>
        <dbReference type="ARBA" id="ARBA00022989"/>
    </source>
</evidence>
<evidence type="ECO:0000313" key="10">
    <source>
        <dbReference type="EMBL" id="CAB3988618.1"/>
    </source>
</evidence>
<keyword evidence="7 9" id="KW-0472">Membrane</keyword>
<dbReference type="GO" id="GO:0008320">
    <property type="term" value="F:protein transmembrane transporter activity"/>
    <property type="evidence" value="ECO:0007669"/>
    <property type="project" value="UniProtKB-UniRule"/>
</dbReference>
<dbReference type="Proteomes" id="UP001152795">
    <property type="component" value="Unassembled WGS sequence"/>
</dbReference>